<keyword evidence="2" id="KW-1185">Reference proteome</keyword>
<dbReference type="RefSeq" id="WP_342949191.1">
    <property type="nucleotide sequence ID" value="NZ_JAYMRV010000010.1"/>
</dbReference>
<dbReference type="Pfam" id="PF04989">
    <property type="entry name" value="RMNT_CmcI"/>
    <property type="match status" value="1"/>
</dbReference>
<dbReference type="Proteomes" id="UP001489897">
    <property type="component" value="Unassembled WGS sequence"/>
</dbReference>
<protein>
    <submittedName>
        <fullName evidence="1">CmcI family methyltransferase</fullName>
    </submittedName>
</protein>
<dbReference type="SUPFAM" id="SSF53335">
    <property type="entry name" value="S-adenosyl-L-methionine-dependent methyltransferases"/>
    <property type="match status" value="1"/>
</dbReference>
<keyword evidence="1" id="KW-0808">Transferase</keyword>
<gene>
    <name evidence="1" type="ORF">VSR73_29060</name>
</gene>
<name>A0ABU9RYH8_9BURK</name>
<dbReference type="EMBL" id="JAYMRV010000010">
    <property type="protein sequence ID" value="MEM5425105.1"/>
    <property type="molecule type" value="Genomic_DNA"/>
</dbReference>
<organism evidence="1 2">
    <name type="scientific">Paraburkholderia ferrariae</name>
    <dbReference type="NCBI Taxonomy" id="386056"/>
    <lineage>
        <taxon>Bacteria</taxon>
        <taxon>Pseudomonadati</taxon>
        <taxon>Pseudomonadota</taxon>
        <taxon>Betaproteobacteria</taxon>
        <taxon>Burkholderiales</taxon>
        <taxon>Burkholderiaceae</taxon>
        <taxon>Paraburkholderia</taxon>
    </lineage>
</organism>
<dbReference type="InterPro" id="IPR007072">
    <property type="entry name" value="RNMT_CmcI"/>
</dbReference>
<proteinExistence type="predicted"/>
<dbReference type="GO" id="GO:0032259">
    <property type="term" value="P:methylation"/>
    <property type="evidence" value="ECO:0007669"/>
    <property type="project" value="UniProtKB-KW"/>
</dbReference>
<comment type="caution">
    <text evidence="1">The sequence shown here is derived from an EMBL/GenBank/DDBJ whole genome shotgun (WGS) entry which is preliminary data.</text>
</comment>
<accession>A0ABU9RYH8</accession>
<dbReference type="InterPro" id="IPR029063">
    <property type="entry name" value="SAM-dependent_MTases_sf"/>
</dbReference>
<evidence type="ECO:0000313" key="1">
    <source>
        <dbReference type="EMBL" id="MEM5425105.1"/>
    </source>
</evidence>
<dbReference type="Gene3D" id="3.40.50.150">
    <property type="entry name" value="Vaccinia Virus protein VP39"/>
    <property type="match status" value="1"/>
</dbReference>
<keyword evidence="1" id="KW-0489">Methyltransferase</keyword>
<sequence>MEMTDGFLHKYFLNNPDKRLHKWIHYFDIYERHFTRFRNKAPVMIEIGVFGGGSLAMWKEFFGAGSRIIGVDINPQCKAHEAEGIEIFIGSQDDPALIDQIFRKYPEVDIVLDDGSHVMNHMISSFELMYDRLHKNGIYMVEDTHTCYWPEYQGGVGRPGSFIEFAKNKIDELNAVHSRGKIPISTFTKSTDYIACYDSIVAFERRPQGQRQAPITCAMVENPATM</sequence>
<dbReference type="GO" id="GO:0008168">
    <property type="term" value="F:methyltransferase activity"/>
    <property type="evidence" value="ECO:0007669"/>
    <property type="project" value="UniProtKB-KW"/>
</dbReference>
<reference evidence="1 2" key="1">
    <citation type="submission" date="2024-01" db="EMBL/GenBank/DDBJ databases">
        <title>The diversity of rhizobia nodulating Mimosa spp. in eleven states of Brazil covering several biomes is determined by host plant, location, and edaphic factors.</title>
        <authorList>
            <person name="Rouws L."/>
            <person name="Barauna A."/>
            <person name="Beukes C."/>
            <person name="De Faria S.M."/>
            <person name="Gross E."/>
            <person name="Dos Reis Junior F.B."/>
            <person name="Simon M."/>
            <person name="Maluk M."/>
            <person name="Odee D.W."/>
            <person name="Kenicer G."/>
            <person name="Young J.P.W."/>
            <person name="Reis V.M."/>
            <person name="Zilli J."/>
            <person name="James E.K."/>
        </authorList>
    </citation>
    <scope>NUCLEOTIDE SEQUENCE [LARGE SCALE GENOMIC DNA]</scope>
    <source>
        <strain evidence="1 2">JPY167</strain>
    </source>
</reference>
<evidence type="ECO:0000313" key="2">
    <source>
        <dbReference type="Proteomes" id="UP001489897"/>
    </source>
</evidence>